<accession>A0A8T2MMA4</accession>
<name>A0A8T2MMA4_9TELE</name>
<gene>
    <name evidence="2" type="ORF">JZ751_015790</name>
</gene>
<dbReference type="EMBL" id="JAFBMS010002532">
    <property type="protein sequence ID" value="KAG9328220.1"/>
    <property type="molecule type" value="Genomic_DNA"/>
</dbReference>
<evidence type="ECO:0000313" key="3">
    <source>
        <dbReference type="Proteomes" id="UP000824540"/>
    </source>
</evidence>
<organism evidence="2 3">
    <name type="scientific">Albula glossodonta</name>
    <name type="common">roundjaw bonefish</name>
    <dbReference type="NCBI Taxonomy" id="121402"/>
    <lineage>
        <taxon>Eukaryota</taxon>
        <taxon>Metazoa</taxon>
        <taxon>Chordata</taxon>
        <taxon>Craniata</taxon>
        <taxon>Vertebrata</taxon>
        <taxon>Euteleostomi</taxon>
        <taxon>Actinopterygii</taxon>
        <taxon>Neopterygii</taxon>
        <taxon>Teleostei</taxon>
        <taxon>Albuliformes</taxon>
        <taxon>Albulidae</taxon>
        <taxon>Albula</taxon>
    </lineage>
</organism>
<dbReference type="OrthoDB" id="10499865at2759"/>
<proteinExistence type="predicted"/>
<protein>
    <submittedName>
        <fullName evidence="2">Uncharacterized protein</fullName>
    </submittedName>
</protein>
<evidence type="ECO:0000313" key="2">
    <source>
        <dbReference type="EMBL" id="KAG9328220.1"/>
    </source>
</evidence>
<evidence type="ECO:0000256" key="1">
    <source>
        <dbReference type="SAM" id="MobiDB-lite"/>
    </source>
</evidence>
<dbReference type="AlphaFoldDB" id="A0A8T2MMA4"/>
<feature type="region of interest" description="Disordered" evidence="1">
    <location>
        <begin position="61"/>
        <end position="112"/>
    </location>
</feature>
<dbReference type="Proteomes" id="UP000824540">
    <property type="component" value="Unassembled WGS sequence"/>
</dbReference>
<keyword evidence="3" id="KW-1185">Reference proteome</keyword>
<sequence>MQLDPHPRLHLQEVHVEVHPHRLVDGVQEQVLCVAFQQRGFSHRGVPKHDNPELVLPQGQLDRLTGALGGWGSQDPERRESRNQGNDQEVPPRETPETCSSATCPLEQTSPW</sequence>
<feature type="compositionally biased region" description="Polar residues" evidence="1">
    <location>
        <begin position="97"/>
        <end position="112"/>
    </location>
</feature>
<reference evidence="2" key="1">
    <citation type="thesis" date="2021" institute="BYU ScholarsArchive" country="Provo, UT, USA">
        <title>Applications of and Algorithms for Genome Assembly and Genomic Analyses with an Emphasis on Marine Teleosts.</title>
        <authorList>
            <person name="Pickett B.D."/>
        </authorList>
    </citation>
    <scope>NUCLEOTIDE SEQUENCE</scope>
    <source>
        <strain evidence="2">HI-2016</strain>
    </source>
</reference>
<comment type="caution">
    <text evidence="2">The sequence shown here is derived from an EMBL/GenBank/DDBJ whole genome shotgun (WGS) entry which is preliminary data.</text>
</comment>